<comment type="caution">
    <text evidence="4">The sequence shown here is derived from an EMBL/GenBank/DDBJ whole genome shotgun (WGS) entry which is preliminary data.</text>
</comment>
<dbReference type="InterPro" id="IPR002559">
    <property type="entry name" value="Transposase_11"/>
</dbReference>
<gene>
    <name evidence="4" type="ORF">CLV43_10550</name>
</gene>
<feature type="compositionally biased region" description="Basic residues" evidence="1">
    <location>
        <begin position="188"/>
        <end position="203"/>
    </location>
</feature>
<feature type="compositionally biased region" description="Low complexity" evidence="1">
    <location>
        <begin position="221"/>
        <end position="239"/>
    </location>
</feature>
<dbReference type="PANTHER" id="PTHR30007">
    <property type="entry name" value="PHP DOMAIN PROTEIN"/>
    <property type="match status" value="1"/>
</dbReference>
<evidence type="ECO:0000256" key="1">
    <source>
        <dbReference type="SAM" id="MobiDB-lite"/>
    </source>
</evidence>
<dbReference type="Proteomes" id="UP000239494">
    <property type="component" value="Unassembled WGS sequence"/>
</dbReference>
<organism evidence="4 5">
    <name type="scientific">Umezawaea tangerina</name>
    <dbReference type="NCBI Taxonomy" id="84725"/>
    <lineage>
        <taxon>Bacteria</taxon>
        <taxon>Bacillati</taxon>
        <taxon>Actinomycetota</taxon>
        <taxon>Actinomycetes</taxon>
        <taxon>Pseudonocardiales</taxon>
        <taxon>Pseudonocardiaceae</taxon>
        <taxon>Umezawaea</taxon>
    </lineage>
</organism>
<dbReference type="InterPro" id="IPR025161">
    <property type="entry name" value="IS402-like_dom"/>
</dbReference>
<reference evidence="4 5" key="1">
    <citation type="submission" date="2018-03" db="EMBL/GenBank/DDBJ databases">
        <title>Genomic Encyclopedia of Archaeal and Bacterial Type Strains, Phase II (KMG-II): from individual species to whole genera.</title>
        <authorList>
            <person name="Goeker M."/>
        </authorList>
    </citation>
    <scope>NUCLEOTIDE SEQUENCE [LARGE SCALE GENOMIC DNA]</scope>
    <source>
        <strain evidence="4 5">DSM 44720</strain>
    </source>
</reference>
<feature type="domain" description="Insertion element IS402-like" evidence="3">
    <location>
        <begin position="2"/>
        <end position="75"/>
    </location>
</feature>
<name>A0A2T0T6N7_9PSEU</name>
<evidence type="ECO:0000259" key="2">
    <source>
        <dbReference type="Pfam" id="PF01609"/>
    </source>
</evidence>
<dbReference type="GO" id="GO:0003677">
    <property type="term" value="F:DNA binding"/>
    <property type="evidence" value="ECO:0007669"/>
    <property type="project" value="InterPro"/>
</dbReference>
<dbReference type="Pfam" id="PF01609">
    <property type="entry name" value="DDE_Tnp_1"/>
    <property type="match status" value="1"/>
</dbReference>
<dbReference type="EMBL" id="PVTF01000005">
    <property type="protein sequence ID" value="PRY41292.1"/>
    <property type="molecule type" value="Genomic_DNA"/>
</dbReference>
<dbReference type="PANTHER" id="PTHR30007:SF1">
    <property type="entry name" value="BLR1914 PROTEIN"/>
    <property type="match status" value="1"/>
</dbReference>
<evidence type="ECO:0000259" key="3">
    <source>
        <dbReference type="Pfam" id="PF13340"/>
    </source>
</evidence>
<feature type="domain" description="Transposase IS4-like" evidence="2">
    <location>
        <begin position="94"/>
        <end position="159"/>
    </location>
</feature>
<dbReference type="GO" id="GO:0006313">
    <property type="term" value="P:DNA transposition"/>
    <property type="evidence" value="ECO:0007669"/>
    <property type="project" value="InterPro"/>
</dbReference>
<dbReference type="GO" id="GO:0004803">
    <property type="term" value="F:transposase activity"/>
    <property type="evidence" value="ECO:0007669"/>
    <property type="project" value="InterPro"/>
</dbReference>
<keyword evidence="5" id="KW-1185">Reference proteome</keyword>
<evidence type="ECO:0000313" key="4">
    <source>
        <dbReference type="EMBL" id="PRY41292.1"/>
    </source>
</evidence>
<feature type="region of interest" description="Disordered" evidence="1">
    <location>
        <begin position="158"/>
        <end position="248"/>
    </location>
</feature>
<accession>A0A2T0T6N7</accession>
<proteinExistence type="predicted"/>
<dbReference type="AlphaFoldDB" id="A0A2T0T6N7"/>
<protein>
    <submittedName>
        <fullName evidence="4">IS4 family transposase</fullName>
    </submittedName>
</protein>
<evidence type="ECO:0000313" key="5">
    <source>
        <dbReference type="Proteomes" id="UP000239494"/>
    </source>
</evidence>
<sequence length="248" mass="26963">MWDLVDPLIPVPPRRTRNPGRKRLPDCPCLQGILFVLHTGIGWEHLPRELGFGSGMTCWRRLRDWSEAGVWQRLHEVMLAGLREADRIDWFRAVVDSSHVRALEGGRAPAPSAVDRGRVGSKHHLITDGGGIPLAVILTGGNSHDITRLLPLVDAIPQVRGKRGRPRRRPDTAGGPRLRQRQTPPGVLRRRGITPVLARRRTRTGPGWEPCAGSSNAATPGCTSSGACASAGNAASTSTKRSSSWPAH</sequence>
<dbReference type="NCBIfam" id="NF033580">
    <property type="entry name" value="transpos_IS5_3"/>
    <property type="match status" value="1"/>
</dbReference>
<dbReference type="Pfam" id="PF13340">
    <property type="entry name" value="DUF4096"/>
    <property type="match status" value="1"/>
</dbReference>